<comment type="caution">
    <text evidence="3">The sequence shown here is derived from an EMBL/GenBank/DDBJ whole genome shotgun (WGS) entry which is preliminary data.</text>
</comment>
<feature type="region of interest" description="Disordered" evidence="1">
    <location>
        <begin position="30"/>
        <end position="54"/>
    </location>
</feature>
<dbReference type="Proteomes" id="UP001458415">
    <property type="component" value="Unassembled WGS sequence"/>
</dbReference>
<dbReference type="GO" id="GO:0016787">
    <property type="term" value="F:hydrolase activity"/>
    <property type="evidence" value="ECO:0007669"/>
    <property type="project" value="UniProtKB-KW"/>
</dbReference>
<dbReference type="EMBL" id="JBEPCU010000185">
    <property type="protein sequence ID" value="MER6978014.1"/>
    <property type="molecule type" value="Genomic_DNA"/>
</dbReference>
<feature type="chain" id="PRO_5046947073" evidence="2">
    <location>
        <begin position="28"/>
        <end position="107"/>
    </location>
</feature>
<protein>
    <submittedName>
        <fullName evidence="3">Glycosyl hydrolase family 31</fullName>
    </submittedName>
</protein>
<keyword evidence="3" id="KW-0378">Hydrolase</keyword>
<reference evidence="3 4" key="1">
    <citation type="submission" date="2024-06" db="EMBL/GenBank/DDBJ databases">
        <title>The Natural Products Discovery Center: Release of the First 8490 Sequenced Strains for Exploring Actinobacteria Biosynthetic Diversity.</title>
        <authorList>
            <person name="Kalkreuter E."/>
            <person name="Kautsar S.A."/>
            <person name="Yang D."/>
            <person name="Bader C.D."/>
            <person name="Teijaro C.N."/>
            <person name="Fluegel L."/>
            <person name="Davis C.M."/>
            <person name="Simpson J.R."/>
            <person name="Lauterbach L."/>
            <person name="Steele A.D."/>
            <person name="Gui C."/>
            <person name="Meng S."/>
            <person name="Li G."/>
            <person name="Viehrig K."/>
            <person name="Ye F."/>
            <person name="Su P."/>
            <person name="Kiefer A.F."/>
            <person name="Nichols A."/>
            <person name="Cepeda A.J."/>
            <person name="Yan W."/>
            <person name="Fan B."/>
            <person name="Jiang Y."/>
            <person name="Adhikari A."/>
            <person name="Zheng C.-J."/>
            <person name="Schuster L."/>
            <person name="Cowan T.M."/>
            <person name="Smanski M.J."/>
            <person name="Chevrette M.G."/>
            <person name="De Carvalho L.P.S."/>
            <person name="Shen B."/>
        </authorList>
    </citation>
    <scope>NUCLEOTIDE SEQUENCE [LARGE SCALE GENOMIC DNA]</scope>
    <source>
        <strain evidence="3 4">NPDC000634</strain>
    </source>
</reference>
<sequence length="107" mass="11170">MRRPTRRPRVLLAALALALAVPVGLTAQDRAQAAPAPGTPQLTTSAGELTLTVPPSRTAPGYALHMTRDQLAFTTSRSGTTVLATAPGDAGALRFRTAGTWQHATRV</sequence>
<feature type="signal peptide" evidence="2">
    <location>
        <begin position="1"/>
        <end position="27"/>
    </location>
</feature>
<organism evidence="3 4">
    <name type="scientific">Streptomyces carpinensis</name>
    <dbReference type="NCBI Taxonomy" id="66369"/>
    <lineage>
        <taxon>Bacteria</taxon>
        <taxon>Bacillati</taxon>
        <taxon>Actinomycetota</taxon>
        <taxon>Actinomycetes</taxon>
        <taxon>Kitasatosporales</taxon>
        <taxon>Streptomycetaceae</taxon>
        <taxon>Streptomyces</taxon>
    </lineage>
</organism>
<evidence type="ECO:0000313" key="4">
    <source>
        <dbReference type="Proteomes" id="UP001458415"/>
    </source>
</evidence>
<keyword evidence="4" id="KW-1185">Reference proteome</keyword>
<name>A0ABV1W1E4_9ACTN</name>
<keyword evidence="2" id="KW-0732">Signal</keyword>
<evidence type="ECO:0000313" key="3">
    <source>
        <dbReference type="EMBL" id="MER6978014.1"/>
    </source>
</evidence>
<feature type="non-terminal residue" evidence="3">
    <location>
        <position position="107"/>
    </location>
</feature>
<evidence type="ECO:0000256" key="2">
    <source>
        <dbReference type="SAM" id="SignalP"/>
    </source>
</evidence>
<gene>
    <name evidence="3" type="ORF">ABT317_13560</name>
</gene>
<proteinExistence type="predicted"/>
<accession>A0ABV1W1E4</accession>
<evidence type="ECO:0000256" key="1">
    <source>
        <dbReference type="SAM" id="MobiDB-lite"/>
    </source>
</evidence>